<name>A0ACC2LXK0_PERAE</name>
<comment type="caution">
    <text evidence="1">The sequence shown here is derived from an EMBL/GenBank/DDBJ whole genome shotgun (WGS) entry which is preliminary data.</text>
</comment>
<sequence>MVEKGVISLNSKFAGTVYNKEGLLDKLGGIRWPENLDWIHKLSIDFNQEQEVDANDDLARELAFYTQSLEGTRHAFEKLQSMELPFLQPLDYYAEMVKTNAPMEKLRSRLLEEEKWIEEAEERRKAREAKRIAEEVQAQKLKERAQQKKQEIESVKKWRKQRQQSGFSDGSKGIDEMGLYFEDEKTCQRSRKRIWRESKTRLQGFQVWIWREKRLEEAEHCGDNR</sequence>
<dbReference type="Proteomes" id="UP001234297">
    <property type="component" value="Chromosome 3"/>
</dbReference>
<dbReference type="EMBL" id="CM056811">
    <property type="protein sequence ID" value="KAJ8638217.1"/>
    <property type="molecule type" value="Genomic_DNA"/>
</dbReference>
<organism evidence="1 2">
    <name type="scientific">Persea americana</name>
    <name type="common">Avocado</name>
    <dbReference type="NCBI Taxonomy" id="3435"/>
    <lineage>
        <taxon>Eukaryota</taxon>
        <taxon>Viridiplantae</taxon>
        <taxon>Streptophyta</taxon>
        <taxon>Embryophyta</taxon>
        <taxon>Tracheophyta</taxon>
        <taxon>Spermatophyta</taxon>
        <taxon>Magnoliopsida</taxon>
        <taxon>Magnoliidae</taxon>
        <taxon>Laurales</taxon>
        <taxon>Lauraceae</taxon>
        <taxon>Persea</taxon>
    </lineage>
</organism>
<keyword evidence="2" id="KW-1185">Reference proteome</keyword>
<accession>A0ACC2LXK0</accession>
<reference evidence="1 2" key="1">
    <citation type="journal article" date="2022" name="Hortic Res">
        <title>A haplotype resolved chromosomal level avocado genome allows analysis of novel avocado genes.</title>
        <authorList>
            <person name="Nath O."/>
            <person name="Fletcher S.J."/>
            <person name="Hayward A."/>
            <person name="Shaw L.M."/>
            <person name="Masouleh A.K."/>
            <person name="Furtado A."/>
            <person name="Henry R.J."/>
            <person name="Mitter N."/>
        </authorList>
    </citation>
    <scope>NUCLEOTIDE SEQUENCE [LARGE SCALE GENOMIC DNA]</scope>
    <source>
        <strain evidence="2">cv. Hass</strain>
    </source>
</reference>
<gene>
    <name evidence="1" type="ORF">MRB53_012484</name>
</gene>
<proteinExistence type="predicted"/>
<evidence type="ECO:0000313" key="1">
    <source>
        <dbReference type="EMBL" id="KAJ8638217.1"/>
    </source>
</evidence>
<protein>
    <submittedName>
        <fullName evidence="1">Uncharacterized protein</fullName>
    </submittedName>
</protein>
<evidence type="ECO:0000313" key="2">
    <source>
        <dbReference type="Proteomes" id="UP001234297"/>
    </source>
</evidence>